<gene>
    <name evidence="2" type="ORF">PIB30_064389</name>
</gene>
<proteinExistence type="predicted"/>
<evidence type="ECO:0000313" key="2">
    <source>
        <dbReference type="EMBL" id="MED6125005.1"/>
    </source>
</evidence>
<accession>A0ABU6RLZ9</accession>
<evidence type="ECO:0000313" key="3">
    <source>
        <dbReference type="Proteomes" id="UP001341840"/>
    </source>
</evidence>
<dbReference type="EMBL" id="JASCZI010030835">
    <property type="protein sequence ID" value="MED6125005.1"/>
    <property type="molecule type" value="Genomic_DNA"/>
</dbReference>
<feature type="region of interest" description="Disordered" evidence="1">
    <location>
        <begin position="1"/>
        <end position="31"/>
    </location>
</feature>
<keyword evidence="3" id="KW-1185">Reference proteome</keyword>
<sequence length="171" mass="19487">MPHPSHRQSPTEPPPNSITINHLRTTTSSSTTSSPFYFYSANPTQKPSHNSRQASAIFETLAAGLNFRSHHVVHALDYQHHRSHHYIFHRSALPALSIFTFTTFKHRGNEPPSLAVHATALFSFHHHRTSIISAEPTTVIFLLCHHLRNHHPHYHCFPLLCSSRRLISALF</sequence>
<name>A0ABU6RLZ9_9FABA</name>
<organism evidence="2 3">
    <name type="scientific">Stylosanthes scabra</name>
    <dbReference type="NCBI Taxonomy" id="79078"/>
    <lineage>
        <taxon>Eukaryota</taxon>
        <taxon>Viridiplantae</taxon>
        <taxon>Streptophyta</taxon>
        <taxon>Embryophyta</taxon>
        <taxon>Tracheophyta</taxon>
        <taxon>Spermatophyta</taxon>
        <taxon>Magnoliopsida</taxon>
        <taxon>eudicotyledons</taxon>
        <taxon>Gunneridae</taxon>
        <taxon>Pentapetalae</taxon>
        <taxon>rosids</taxon>
        <taxon>fabids</taxon>
        <taxon>Fabales</taxon>
        <taxon>Fabaceae</taxon>
        <taxon>Papilionoideae</taxon>
        <taxon>50 kb inversion clade</taxon>
        <taxon>dalbergioids sensu lato</taxon>
        <taxon>Dalbergieae</taxon>
        <taxon>Pterocarpus clade</taxon>
        <taxon>Stylosanthes</taxon>
    </lineage>
</organism>
<protein>
    <submittedName>
        <fullName evidence="2">Uncharacterized protein</fullName>
    </submittedName>
</protein>
<evidence type="ECO:0000256" key="1">
    <source>
        <dbReference type="SAM" id="MobiDB-lite"/>
    </source>
</evidence>
<reference evidence="2 3" key="1">
    <citation type="journal article" date="2023" name="Plants (Basel)">
        <title>Bridging the Gap: Combining Genomics and Transcriptomics Approaches to Understand Stylosanthes scabra, an Orphan Legume from the Brazilian Caatinga.</title>
        <authorList>
            <person name="Ferreira-Neto J.R.C."/>
            <person name="da Silva M.D."/>
            <person name="Binneck E."/>
            <person name="de Melo N.F."/>
            <person name="da Silva R.H."/>
            <person name="de Melo A.L.T.M."/>
            <person name="Pandolfi V."/>
            <person name="Bustamante F.O."/>
            <person name="Brasileiro-Vidal A.C."/>
            <person name="Benko-Iseppon A.M."/>
        </authorList>
    </citation>
    <scope>NUCLEOTIDE SEQUENCE [LARGE SCALE GENOMIC DNA]</scope>
    <source>
        <tissue evidence="2">Leaves</tissue>
    </source>
</reference>
<comment type="caution">
    <text evidence="2">The sequence shown here is derived from an EMBL/GenBank/DDBJ whole genome shotgun (WGS) entry which is preliminary data.</text>
</comment>
<dbReference type="Proteomes" id="UP001341840">
    <property type="component" value="Unassembled WGS sequence"/>
</dbReference>